<evidence type="ECO:0000256" key="6">
    <source>
        <dbReference type="SAM" id="Phobius"/>
    </source>
</evidence>
<feature type="region of interest" description="Disordered" evidence="5">
    <location>
        <begin position="1"/>
        <end position="22"/>
    </location>
</feature>
<organism evidence="8">
    <name type="scientific">Entomoneis paludosa</name>
    <dbReference type="NCBI Taxonomy" id="265537"/>
    <lineage>
        <taxon>Eukaryota</taxon>
        <taxon>Sar</taxon>
        <taxon>Stramenopiles</taxon>
        <taxon>Ochrophyta</taxon>
        <taxon>Bacillariophyta</taxon>
        <taxon>Bacillariophyceae</taxon>
        <taxon>Bacillariophycidae</taxon>
        <taxon>Entomoneidaceae</taxon>
        <taxon>Entomoneis</taxon>
    </lineage>
</organism>
<reference evidence="8" key="1">
    <citation type="submission" date="2021-01" db="EMBL/GenBank/DDBJ databases">
        <authorList>
            <person name="Corre E."/>
            <person name="Pelletier E."/>
            <person name="Niang G."/>
            <person name="Scheremetjew M."/>
            <person name="Finn R."/>
            <person name="Kale V."/>
            <person name="Holt S."/>
            <person name="Cochrane G."/>
            <person name="Meng A."/>
            <person name="Brown T."/>
            <person name="Cohen L."/>
        </authorList>
    </citation>
    <scope>NUCLEOTIDE SEQUENCE</scope>
    <source>
        <strain evidence="8">CCMP125</strain>
    </source>
</reference>
<feature type="transmembrane region" description="Helical" evidence="6">
    <location>
        <begin position="155"/>
        <end position="176"/>
    </location>
</feature>
<evidence type="ECO:0000256" key="4">
    <source>
        <dbReference type="ARBA" id="ARBA00023136"/>
    </source>
</evidence>
<gene>
    <name evidence="8" type="ORF">APAL1065_LOCUS16385</name>
</gene>
<evidence type="ECO:0000313" key="8">
    <source>
        <dbReference type="EMBL" id="CAD9975695.1"/>
    </source>
</evidence>
<proteinExistence type="predicted"/>
<evidence type="ECO:0000256" key="1">
    <source>
        <dbReference type="ARBA" id="ARBA00004370"/>
    </source>
</evidence>
<evidence type="ECO:0000256" key="5">
    <source>
        <dbReference type="SAM" id="MobiDB-lite"/>
    </source>
</evidence>
<accession>A0A7S2YG93</accession>
<feature type="transmembrane region" description="Helical" evidence="6">
    <location>
        <begin position="65"/>
        <end position="87"/>
    </location>
</feature>
<keyword evidence="2 6" id="KW-0812">Transmembrane</keyword>
<feature type="domain" description="Fatty acid hydroxylase" evidence="7">
    <location>
        <begin position="159"/>
        <end position="290"/>
    </location>
</feature>
<dbReference type="PANTHER" id="PTHR11863">
    <property type="entry name" value="STEROL DESATURASE"/>
    <property type="match status" value="1"/>
</dbReference>
<evidence type="ECO:0000259" key="7">
    <source>
        <dbReference type="Pfam" id="PF04116"/>
    </source>
</evidence>
<feature type="transmembrane region" description="Helical" evidence="6">
    <location>
        <begin position="34"/>
        <end position="53"/>
    </location>
</feature>
<comment type="subcellular location">
    <subcellularLocation>
        <location evidence="1">Membrane</location>
    </subcellularLocation>
</comment>
<sequence length="333" mass="38234">MTSHSTTTARCDPSPSGKVGPIDKDVEQSSSLNFAKFLNVVILALTALASWLFVSPHDDYAGSGLLCYVVNGFLITECTVVGSAFFFDTFGTTTFHKYKIRPEHVASQALIERSIWERIRKYRTEWITYTVTWTLSNMTFEDGDQSKYPGVAKSILQVAALCVFLDAYVYLVHYWMHTRQGHFCHKKHHSFRYVNCWFVDHETQLESFLIAVGKHGALAYFSPHPQTAFEYLFATKLWNVVAHCGYNLPIFQWVDRYLPFMGTPNRHEQHHYHGDANLSIFTTIFDYLGGSLVWTDDEATQWRREKFQSAKKLGSSDDIIQWKLDPASVVKPQ</sequence>
<evidence type="ECO:0000256" key="2">
    <source>
        <dbReference type="ARBA" id="ARBA00022692"/>
    </source>
</evidence>
<evidence type="ECO:0000256" key="3">
    <source>
        <dbReference type="ARBA" id="ARBA00022989"/>
    </source>
</evidence>
<keyword evidence="4 6" id="KW-0472">Membrane</keyword>
<dbReference type="GO" id="GO:0005506">
    <property type="term" value="F:iron ion binding"/>
    <property type="evidence" value="ECO:0007669"/>
    <property type="project" value="InterPro"/>
</dbReference>
<keyword evidence="3 6" id="KW-1133">Transmembrane helix</keyword>
<dbReference type="GO" id="GO:0016020">
    <property type="term" value="C:membrane"/>
    <property type="evidence" value="ECO:0007669"/>
    <property type="project" value="UniProtKB-SubCell"/>
</dbReference>
<protein>
    <recommendedName>
        <fullName evidence="7">Fatty acid hydroxylase domain-containing protein</fullName>
    </recommendedName>
</protein>
<dbReference type="GO" id="GO:0008610">
    <property type="term" value="P:lipid biosynthetic process"/>
    <property type="evidence" value="ECO:0007669"/>
    <property type="project" value="InterPro"/>
</dbReference>
<dbReference type="GO" id="GO:0016491">
    <property type="term" value="F:oxidoreductase activity"/>
    <property type="evidence" value="ECO:0007669"/>
    <property type="project" value="InterPro"/>
</dbReference>
<dbReference type="InterPro" id="IPR006694">
    <property type="entry name" value="Fatty_acid_hydroxylase"/>
</dbReference>
<dbReference type="AlphaFoldDB" id="A0A7S2YG93"/>
<dbReference type="Pfam" id="PF04116">
    <property type="entry name" value="FA_hydroxylase"/>
    <property type="match status" value="1"/>
</dbReference>
<dbReference type="InterPro" id="IPR050307">
    <property type="entry name" value="Sterol_Desaturase_Related"/>
</dbReference>
<dbReference type="EMBL" id="HBHT01024411">
    <property type="protein sequence ID" value="CAD9975695.1"/>
    <property type="molecule type" value="Transcribed_RNA"/>
</dbReference>
<name>A0A7S2YG93_9STRA</name>